<accession>Q30VL5</accession>
<keyword evidence="2" id="KW-0057">Aromatic amino acid biosynthesis</keyword>
<dbReference type="PANTHER" id="PTHR33563">
    <property type="match status" value="1"/>
</dbReference>
<protein>
    <submittedName>
        <fullName evidence="5">3-dehydroquinate synthase</fullName>
    </submittedName>
</protein>
<evidence type="ECO:0000256" key="1">
    <source>
        <dbReference type="ARBA" id="ARBA00022605"/>
    </source>
</evidence>
<dbReference type="PIRSF" id="PIRSF006655">
    <property type="entry name" value="DHQ_synth"/>
    <property type="match status" value="1"/>
</dbReference>
<evidence type="ECO:0000259" key="3">
    <source>
        <dbReference type="Pfam" id="PF01959"/>
    </source>
</evidence>
<keyword evidence="6" id="KW-1185">Reference proteome</keyword>
<evidence type="ECO:0000259" key="4">
    <source>
        <dbReference type="Pfam" id="PF26558"/>
    </source>
</evidence>
<feature type="domain" description="3-dehydroquinate synthase C-terminal" evidence="4">
    <location>
        <begin position="149"/>
        <end position="327"/>
    </location>
</feature>
<dbReference type="AlphaFoldDB" id="Q30VL5"/>
<evidence type="ECO:0000313" key="6">
    <source>
        <dbReference type="Proteomes" id="UP000002710"/>
    </source>
</evidence>
<dbReference type="GO" id="GO:0003856">
    <property type="term" value="F:3-dehydroquinate synthase activity"/>
    <property type="evidence" value="ECO:0007669"/>
    <property type="project" value="InterPro"/>
</dbReference>
<dbReference type="Proteomes" id="UP000002710">
    <property type="component" value="Chromosome"/>
</dbReference>
<evidence type="ECO:0000313" key="5">
    <source>
        <dbReference type="EMBL" id="ABB40281.1"/>
    </source>
</evidence>
<dbReference type="GO" id="GO:0016491">
    <property type="term" value="F:oxidoreductase activity"/>
    <property type="evidence" value="ECO:0007669"/>
    <property type="project" value="InterPro"/>
</dbReference>
<dbReference type="KEGG" id="dde:Dde_3488"/>
<sequence>MKKVLFRCVPYDKDAVTLALESGVDGLVVPAGHVQEVASLARCTVVADEDMPCILLQEKADEENVARMLQQGRSVILARGWEIIPVENLLAVSDNVVAEVASLEEARLAAGILERGVSAVAVSARGVEELKDIVKELKLSQGTLELVPATVTAVSAAGLGHRVCVDTMSLMRTGQGMLVGNSSAFTFLVNAETEHNEYVAARPFRVNAGAVHAYAVMPGDRTTYLEELSAGTEVLVVDHTGATGIATVGRVKVEVRPMLLVRARVQGPDGQCTEGAVFLQNAETIRLVRTDGTPVSVVALKEGDEILVRTDAAGRHFGMRISEEIREE</sequence>
<dbReference type="EMBL" id="CP000112">
    <property type="protein sequence ID" value="ABB40281.1"/>
    <property type="molecule type" value="Genomic_DNA"/>
</dbReference>
<gene>
    <name evidence="5" type="ordered locus">Dde_3488</name>
</gene>
<reference evidence="5 6" key="1">
    <citation type="journal article" date="2011" name="J. Bacteriol.">
        <title>Complete genome sequence and updated annotation of Desulfovibrio alaskensis G20.</title>
        <authorList>
            <person name="Hauser L.J."/>
            <person name="Land M.L."/>
            <person name="Brown S.D."/>
            <person name="Larimer F."/>
            <person name="Keller K.L."/>
            <person name="Rapp-Giles B.J."/>
            <person name="Price M.N."/>
            <person name="Lin M."/>
            <person name="Bruce D.C."/>
            <person name="Detter J.C."/>
            <person name="Tapia R."/>
            <person name="Han C.S."/>
            <person name="Goodwin L.A."/>
            <person name="Cheng J.F."/>
            <person name="Pitluck S."/>
            <person name="Copeland A."/>
            <person name="Lucas S."/>
            <person name="Nolan M."/>
            <person name="Lapidus A.L."/>
            <person name="Palumbo A.V."/>
            <person name="Wall J.D."/>
        </authorList>
    </citation>
    <scope>NUCLEOTIDE SEQUENCE [LARGE SCALE GENOMIC DNA]</scope>
    <source>
        <strain evidence="6">ATCC BAA 1058 / DSM 17464 / G20</strain>
    </source>
</reference>
<dbReference type="HOGENOM" id="CLU_056379_0_0_7"/>
<dbReference type="NCBIfam" id="NF002628">
    <property type="entry name" value="PRK02290.1-6"/>
    <property type="match status" value="1"/>
</dbReference>
<evidence type="ECO:0000256" key="2">
    <source>
        <dbReference type="ARBA" id="ARBA00023141"/>
    </source>
</evidence>
<dbReference type="Pfam" id="PF01959">
    <property type="entry name" value="DHQS"/>
    <property type="match status" value="1"/>
</dbReference>
<dbReference type="GO" id="GO:0009073">
    <property type="term" value="P:aromatic amino acid family biosynthetic process"/>
    <property type="evidence" value="ECO:0007669"/>
    <property type="project" value="UniProtKB-KW"/>
</dbReference>
<dbReference type="RefSeq" id="WP_011369185.1">
    <property type="nucleotide sequence ID" value="NC_007519.1"/>
</dbReference>
<dbReference type="Pfam" id="PF26558">
    <property type="entry name" value="DHQS_2nd"/>
    <property type="match status" value="1"/>
</dbReference>
<keyword evidence="1" id="KW-0028">Amino-acid biosynthesis</keyword>
<dbReference type="InterPro" id="IPR030960">
    <property type="entry name" value="DHQS/DOIS_N"/>
</dbReference>
<dbReference type="STRING" id="207559.Dde_3488"/>
<dbReference type="eggNOG" id="COG1465">
    <property type="taxonomic scope" value="Bacteria"/>
</dbReference>
<feature type="domain" description="3-dehydroquinate synthase N-terminal" evidence="3">
    <location>
        <begin position="11"/>
        <end position="135"/>
    </location>
</feature>
<dbReference type="PANTHER" id="PTHR33563:SF1">
    <property type="entry name" value="3-DEHYDROQUINATE SYNTHASE"/>
    <property type="match status" value="1"/>
</dbReference>
<dbReference type="GO" id="GO:0008652">
    <property type="term" value="P:amino acid biosynthetic process"/>
    <property type="evidence" value="ECO:0007669"/>
    <property type="project" value="UniProtKB-KW"/>
</dbReference>
<organism evidence="5 6">
    <name type="scientific">Oleidesulfovibrio alaskensis (strain ATCC BAA-1058 / DSM 17464 / G20)</name>
    <name type="common">Desulfovibrio alaskensis</name>
    <dbReference type="NCBI Taxonomy" id="207559"/>
    <lineage>
        <taxon>Bacteria</taxon>
        <taxon>Pseudomonadati</taxon>
        <taxon>Thermodesulfobacteriota</taxon>
        <taxon>Desulfovibrionia</taxon>
        <taxon>Desulfovibrionales</taxon>
        <taxon>Desulfovibrionaceae</taxon>
        <taxon>Oleidesulfovibrio</taxon>
    </lineage>
</organism>
<name>Q30VL5_OLEA2</name>
<dbReference type="InterPro" id="IPR056179">
    <property type="entry name" value="DHQS_C"/>
</dbReference>
<dbReference type="InterPro" id="IPR002812">
    <property type="entry name" value="DHQS"/>
</dbReference>
<proteinExistence type="predicted"/>